<evidence type="ECO:0000259" key="7">
    <source>
        <dbReference type="Pfam" id="PF17763"/>
    </source>
</evidence>
<gene>
    <name evidence="8" type="ORF">SAMN04487818_10423</name>
</gene>
<dbReference type="InterPro" id="IPR027473">
    <property type="entry name" value="L-asparaginase_C"/>
</dbReference>
<dbReference type="PIRSF" id="PIRSF001220">
    <property type="entry name" value="L-ASNase_gatD"/>
    <property type="match status" value="1"/>
</dbReference>
<dbReference type="PANTHER" id="PTHR11707">
    <property type="entry name" value="L-ASPARAGINASE"/>
    <property type="match status" value="1"/>
</dbReference>
<dbReference type="FunFam" id="3.40.50.1170:FF:000001">
    <property type="entry name" value="L-asparaginase 2"/>
    <property type="match status" value="1"/>
</dbReference>
<dbReference type="AlphaFoldDB" id="A0A1H9Q0E2"/>
<dbReference type="SUPFAM" id="SSF53774">
    <property type="entry name" value="Glutaminase/Asparaginase"/>
    <property type="match status" value="1"/>
</dbReference>
<protein>
    <submittedName>
        <fullName evidence="8">L-asparaginase</fullName>
    </submittedName>
</protein>
<dbReference type="PROSITE" id="PS51732">
    <property type="entry name" value="ASN_GLN_ASE_3"/>
    <property type="match status" value="1"/>
</dbReference>
<feature type="binding site" evidence="4">
    <location>
        <position position="56"/>
    </location>
    <ligand>
        <name>substrate</name>
    </ligand>
</feature>
<feature type="binding site" evidence="4">
    <location>
        <begin position="88"/>
        <end position="89"/>
    </location>
    <ligand>
        <name>substrate</name>
    </ligand>
</feature>
<dbReference type="Pfam" id="PF17763">
    <property type="entry name" value="Asparaginase_C"/>
    <property type="match status" value="1"/>
</dbReference>
<dbReference type="PIRSF" id="PIRSF500176">
    <property type="entry name" value="L_ASNase"/>
    <property type="match status" value="1"/>
</dbReference>
<evidence type="ECO:0000256" key="5">
    <source>
        <dbReference type="PROSITE-ProRule" id="PRU10100"/>
    </source>
</evidence>
<proteinExistence type="inferred from homology"/>
<evidence type="ECO:0000313" key="9">
    <source>
        <dbReference type="Proteomes" id="UP000199051"/>
    </source>
</evidence>
<evidence type="ECO:0000256" key="3">
    <source>
        <dbReference type="PIRSR" id="PIRSR001220-1"/>
    </source>
</evidence>
<dbReference type="PROSITE" id="PS00917">
    <property type="entry name" value="ASN_GLN_ASE_2"/>
    <property type="match status" value="1"/>
</dbReference>
<dbReference type="Gene3D" id="3.40.50.40">
    <property type="match status" value="1"/>
</dbReference>
<feature type="active site" description="O-isoaspartyl threonine intermediate" evidence="3">
    <location>
        <position position="12"/>
    </location>
</feature>
<dbReference type="RefSeq" id="WP_245782281.1">
    <property type="nucleotide sequence ID" value="NZ_FOGI01000004.1"/>
</dbReference>
<dbReference type="Proteomes" id="UP000199051">
    <property type="component" value="Unassembled WGS sequence"/>
</dbReference>
<dbReference type="SFLD" id="SFLDS00057">
    <property type="entry name" value="Glutaminase/Asparaginase"/>
    <property type="match status" value="1"/>
</dbReference>
<reference evidence="9" key="1">
    <citation type="submission" date="2016-10" db="EMBL/GenBank/DDBJ databases">
        <authorList>
            <person name="Varghese N."/>
            <person name="Submissions S."/>
        </authorList>
    </citation>
    <scope>NUCLEOTIDE SEQUENCE [LARGE SCALE GENOMIC DNA]</scope>
    <source>
        <strain evidence="9">DSM 44260</strain>
    </source>
</reference>
<dbReference type="InterPro" id="IPR027475">
    <property type="entry name" value="Asparaginase/glutaminase_AS2"/>
</dbReference>
<feature type="domain" description="Asparaginase/glutaminase C-terminal" evidence="7">
    <location>
        <begin position="208"/>
        <end position="322"/>
    </location>
</feature>
<dbReference type="InterPro" id="IPR040919">
    <property type="entry name" value="Asparaginase_C"/>
</dbReference>
<sequence length="326" mass="32860">MTRVAVIGMGGTIAMAPSAAGGVVPALDAADLIAAVPGLAELGLEITACGLRSLPSPSLSFGDLAALSATVQAEIDAGATGVVVTHGTDTIEETALFLDVTIDSDVPVVVTGAMRHPTSAGADGPANLFAAIRVAASDTARGLGALVVMSDEVHGARFVRKGHTSSTAAFVSPGFGPLGLVVEGEPRLRGTPRVPLHLPAAAAVSDLRVALVTVALGDDGELLRLGGPAFDGIVLAGLGAGHVPAGMVPIVSELAARVPVVLASRTGSGPVLRHTYGYPGSERDLLDRGLVHAGFLDPAKARVLLLLLLANGADRTRIVSAFEHYR</sequence>
<evidence type="ECO:0000256" key="2">
    <source>
        <dbReference type="ARBA" id="ARBA00022801"/>
    </source>
</evidence>
<organism evidence="8 9">
    <name type="scientific">Actinokineospora terrae</name>
    <dbReference type="NCBI Taxonomy" id="155974"/>
    <lineage>
        <taxon>Bacteria</taxon>
        <taxon>Bacillati</taxon>
        <taxon>Actinomycetota</taxon>
        <taxon>Actinomycetes</taxon>
        <taxon>Pseudonocardiales</taxon>
        <taxon>Pseudonocardiaceae</taxon>
        <taxon>Actinokineospora</taxon>
    </lineage>
</organism>
<dbReference type="InterPro" id="IPR006034">
    <property type="entry name" value="Asparaginase/glutaminase-like"/>
</dbReference>
<comment type="similarity">
    <text evidence="1">Belongs to the asparaginase 1 family.</text>
</comment>
<dbReference type="GO" id="GO:0004067">
    <property type="term" value="F:asparaginase activity"/>
    <property type="evidence" value="ECO:0007669"/>
    <property type="project" value="UniProtKB-UniRule"/>
</dbReference>
<keyword evidence="9" id="KW-1185">Reference proteome</keyword>
<dbReference type="InterPro" id="IPR027474">
    <property type="entry name" value="L-asparaginase_N"/>
</dbReference>
<name>A0A1H9Q0E2_9PSEU</name>
<dbReference type="STRING" id="155974.SAMN04487818_10423"/>
<dbReference type="InterPro" id="IPR036152">
    <property type="entry name" value="Asp/glu_Ase-like_sf"/>
</dbReference>
<evidence type="ECO:0000256" key="4">
    <source>
        <dbReference type="PIRSR" id="PIRSR001220-2"/>
    </source>
</evidence>
<dbReference type="CDD" id="cd08964">
    <property type="entry name" value="L-asparaginase_II"/>
    <property type="match status" value="1"/>
</dbReference>
<dbReference type="InterPro" id="IPR037152">
    <property type="entry name" value="L-asparaginase_N_sf"/>
</dbReference>
<dbReference type="InterPro" id="IPR004550">
    <property type="entry name" value="AsnASE_II"/>
</dbReference>
<evidence type="ECO:0000313" key="8">
    <source>
        <dbReference type="EMBL" id="SER53545.1"/>
    </source>
</evidence>
<dbReference type="EMBL" id="FOGI01000004">
    <property type="protein sequence ID" value="SER53545.1"/>
    <property type="molecule type" value="Genomic_DNA"/>
</dbReference>
<dbReference type="PRINTS" id="PR00139">
    <property type="entry name" value="ASNGLNASE"/>
</dbReference>
<evidence type="ECO:0000259" key="6">
    <source>
        <dbReference type="Pfam" id="PF00710"/>
    </source>
</evidence>
<feature type="active site" evidence="5">
    <location>
        <position position="88"/>
    </location>
</feature>
<dbReference type="Pfam" id="PF00710">
    <property type="entry name" value="Asparaginase"/>
    <property type="match status" value="1"/>
</dbReference>
<keyword evidence="2" id="KW-0378">Hydrolase</keyword>
<dbReference type="Gene3D" id="3.40.50.1170">
    <property type="entry name" value="L-asparaginase, N-terminal domain"/>
    <property type="match status" value="1"/>
</dbReference>
<evidence type="ECO:0000256" key="1">
    <source>
        <dbReference type="ARBA" id="ARBA00010518"/>
    </source>
</evidence>
<dbReference type="PANTHER" id="PTHR11707:SF28">
    <property type="entry name" value="60 KDA LYSOPHOSPHOLIPASE"/>
    <property type="match status" value="1"/>
</dbReference>
<dbReference type="GO" id="GO:0006528">
    <property type="term" value="P:asparagine metabolic process"/>
    <property type="evidence" value="ECO:0007669"/>
    <property type="project" value="InterPro"/>
</dbReference>
<accession>A0A1H9Q0E2</accession>
<dbReference type="SMART" id="SM00870">
    <property type="entry name" value="Asparaginase"/>
    <property type="match status" value="1"/>
</dbReference>
<feature type="domain" description="L-asparaginase N-terminal" evidence="6">
    <location>
        <begin position="3"/>
        <end position="189"/>
    </location>
</feature>